<dbReference type="AlphaFoldDB" id="A0A5B0NF22"/>
<feature type="region of interest" description="Disordered" evidence="1">
    <location>
        <begin position="1"/>
        <end position="37"/>
    </location>
</feature>
<sequence length="278" mass="32050">MLVDEEISQLGPVIEGDKEPGVNSEADDGNKSDKEVDKIVPGTFEVAESEDDEEAETSWMDFVGVAIGQIDSELAVNNPANDSPFFCREEEKIRKVTPENSEWFPFLNKEYLIGSLLVGYLHKLISRDLYHQIRVIFTLNQIKLPRWEALRLMRAQIRTLVNQTIVKQETFFGQPVFGLKASDVIKHDLMNPLVAPHIDFFPEDAHGKNIYKLSQSTKWLKHLASDLRVQMVESRKKHFYIYEPVQLRSSKFTIPIFFFSQQNHLFAKCTTPTFRSNK</sequence>
<dbReference type="OrthoDB" id="2507436at2759"/>
<proteinExistence type="predicted"/>
<gene>
    <name evidence="2" type="ORF">PGT21_030127</name>
</gene>
<dbReference type="Proteomes" id="UP000324748">
    <property type="component" value="Unassembled WGS sequence"/>
</dbReference>
<accession>A0A5B0NF22</accession>
<organism evidence="2 3">
    <name type="scientific">Puccinia graminis f. sp. tritici</name>
    <dbReference type="NCBI Taxonomy" id="56615"/>
    <lineage>
        <taxon>Eukaryota</taxon>
        <taxon>Fungi</taxon>
        <taxon>Dikarya</taxon>
        <taxon>Basidiomycota</taxon>
        <taxon>Pucciniomycotina</taxon>
        <taxon>Pucciniomycetes</taxon>
        <taxon>Pucciniales</taxon>
        <taxon>Pucciniaceae</taxon>
        <taxon>Puccinia</taxon>
    </lineage>
</organism>
<keyword evidence="3" id="KW-1185">Reference proteome</keyword>
<name>A0A5B0NF22_PUCGR</name>
<dbReference type="PANTHER" id="PTHR31912">
    <property type="entry name" value="IP13529P"/>
    <property type="match status" value="1"/>
</dbReference>
<dbReference type="EMBL" id="VSWC01000105">
    <property type="protein sequence ID" value="KAA1087373.1"/>
    <property type="molecule type" value="Genomic_DNA"/>
</dbReference>
<feature type="compositionally biased region" description="Basic and acidic residues" evidence="1">
    <location>
        <begin position="28"/>
        <end position="37"/>
    </location>
</feature>
<reference evidence="2 3" key="1">
    <citation type="submission" date="2019-05" db="EMBL/GenBank/DDBJ databases">
        <title>Emergence of the Ug99 lineage of the wheat stem rust pathogen through somatic hybridization.</title>
        <authorList>
            <person name="Li F."/>
            <person name="Upadhyaya N.M."/>
            <person name="Sperschneider J."/>
            <person name="Matny O."/>
            <person name="Nguyen-Phuc H."/>
            <person name="Mago R."/>
            <person name="Raley C."/>
            <person name="Miller M.E."/>
            <person name="Silverstein K.A.T."/>
            <person name="Henningsen E."/>
            <person name="Hirsch C.D."/>
            <person name="Visser B."/>
            <person name="Pretorius Z.A."/>
            <person name="Steffenson B.J."/>
            <person name="Schwessinger B."/>
            <person name="Dodds P.N."/>
            <person name="Figueroa M."/>
        </authorList>
    </citation>
    <scope>NUCLEOTIDE SEQUENCE [LARGE SCALE GENOMIC DNA]</scope>
    <source>
        <strain evidence="2">21-0</strain>
    </source>
</reference>
<protein>
    <submittedName>
        <fullName evidence="2">Uncharacterized protein</fullName>
    </submittedName>
</protein>
<comment type="caution">
    <text evidence="2">The sequence shown here is derived from an EMBL/GenBank/DDBJ whole genome shotgun (WGS) entry which is preliminary data.</text>
</comment>
<evidence type="ECO:0000313" key="3">
    <source>
        <dbReference type="Proteomes" id="UP000324748"/>
    </source>
</evidence>
<evidence type="ECO:0000313" key="2">
    <source>
        <dbReference type="EMBL" id="KAA1087373.1"/>
    </source>
</evidence>
<dbReference type="PANTHER" id="PTHR31912:SF34">
    <property type="entry name" value="NOTOCHORD-RELATED PROTEIN"/>
    <property type="match status" value="1"/>
</dbReference>
<evidence type="ECO:0000256" key="1">
    <source>
        <dbReference type="SAM" id="MobiDB-lite"/>
    </source>
</evidence>